<dbReference type="InterPro" id="IPR033433">
    <property type="entry name" value="GtaA_N"/>
</dbReference>
<dbReference type="Pfam" id="PF16335">
    <property type="entry name" value="GtaA_6_Hairpin"/>
    <property type="match status" value="1"/>
</dbReference>
<evidence type="ECO:0008006" key="5">
    <source>
        <dbReference type="Google" id="ProtNLM"/>
    </source>
</evidence>
<dbReference type="PANTHER" id="PTHR31987:SF1">
    <property type="entry name" value="GLUTAMINASE A"/>
    <property type="match status" value="1"/>
</dbReference>
<dbReference type="STRING" id="2025994.A0A2T3AHZ4"/>
<gene>
    <name evidence="3" type="ORF">BD289DRAFT_479794</name>
</gene>
<dbReference type="InterPro" id="IPR032514">
    <property type="entry name" value="GtaA_central"/>
</dbReference>
<dbReference type="InterPro" id="IPR052743">
    <property type="entry name" value="Glutaminase_GtaA"/>
</dbReference>
<dbReference type="OrthoDB" id="431715at2759"/>
<organism evidence="3 4">
    <name type="scientific">Coniella lustricola</name>
    <dbReference type="NCBI Taxonomy" id="2025994"/>
    <lineage>
        <taxon>Eukaryota</taxon>
        <taxon>Fungi</taxon>
        <taxon>Dikarya</taxon>
        <taxon>Ascomycota</taxon>
        <taxon>Pezizomycotina</taxon>
        <taxon>Sordariomycetes</taxon>
        <taxon>Sordariomycetidae</taxon>
        <taxon>Diaporthales</taxon>
        <taxon>Schizoparmaceae</taxon>
        <taxon>Coniella</taxon>
    </lineage>
</organism>
<proteinExistence type="predicted"/>
<dbReference type="PANTHER" id="PTHR31987">
    <property type="entry name" value="GLUTAMINASE A-RELATED"/>
    <property type="match status" value="1"/>
</dbReference>
<evidence type="ECO:0000259" key="1">
    <source>
        <dbReference type="Pfam" id="PF16335"/>
    </source>
</evidence>
<dbReference type="GO" id="GO:0005975">
    <property type="term" value="P:carbohydrate metabolic process"/>
    <property type="evidence" value="ECO:0007669"/>
    <property type="project" value="InterPro"/>
</dbReference>
<dbReference type="SUPFAM" id="SSF48208">
    <property type="entry name" value="Six-hairpin glycosidases"/>
    <property type="match status" value="1"/>
</dbReference>
<dbReference type="EMBL" id="KZ678387">
    <property type="protein sequence ID" value="PSR99008.1"/>
    <property type="molecule type" value="Genomic_DNA"/>
</dbReference>
<dbReference type="InterPro" id="IPR008928">
    <property type="entry name" value="6-hairpin_glycosidase_sf"/>
</dbReference>
<feature type="domain" description="Glutaminase A N-terminal" evidence="2">
    <location>
        <begin position="100"/>
        <end position="333"/>
    </location>
</feature>
<evidence type="ECO:0000313" key="4">
    <source>
        <dbReference type="Proteomes" id="UP000241462"/>
    </source>
</evidence>
<dbReference type="Proteomes" id="UP000241462">
    <property type="component" value="Unassembled WGS sequence"/>
</dbReference>
<protein>
    <recommendedName>
        <fullName evidence="5">Glutaminase GtaA</fullName>
    </recommendedName>
</protein>
<reference evidence="3 4" key="1">
    <citation type="journal article" date="2018" name="Mycol. Prog.">
        <title>Coniella lustricola, a new species from submerged detritus.</title>
        <authorList>
            <person name="Raudabaugh D.B."/>
            <person name="Iturriaga T."/>
            <person name="Carver A."/>
            <person name="Mondo S."/>
            <person name="Pangilinan J."/>
            <person name="Lipzen A."/>
            <person name="He G."/>
            <person name="Amirebrahimi M."/>
            <person name="Grigoriev I.V."/>
            <person name="Miller A.N."/>
        </authorList>
    </citation>
    <scope>NUCLEOTIDE SEQUENCE [LARGE SCALE GENOMIC DNA]</scope>
    <source>
        <strain evidence="3 4">B22-T-1</strain>
    </source>
</reference>
<keyword evidence="4" id="KW-1185">Reference proteome</keyword>
<accession>A0A2T3AHZ4</accession>
<dbReference type="Pfam" id="PF17168">
    <property type="entry name" value="DUF5127"/>
    <property type="match status" value="1"/>
</dbReference>
<feature type="domain" description="Glutaminase A central" evidence="1">
    <location>
        <begin position="340"/>
        <end position="682"/>
    </location>
</feature>
<evidence type="ECO:0000259" key="2">
    <source>
        <dbReference type="Pfam" id="PF17168"/>
    </source>
</evidence>
<evidence type="ECO:0000313" key="3">
    <source>
        <dbReference type="EMBL" id="PSR99008.1"/>
    </source>
</evidence>
<dbReference type="InParanoid" id="A0A2T3AHZ4"/>
<sequence length="686" mass="74442">MRPFQVAATASAFLGGIAQAIDFSPARPPAWPLAVKSPYLSTWLNGASGGSLAGSWPTFWSGQVTALQGFVAVDGVVYNWAGAAAGPSLATQISATYTSTQTVFTFDVDSKVTLTATFLSPVYPNDLVKQSLQFSYIDVAVVSSDGASHDVQVYADVTGEWASGYDNTLDIVWDHGSINGVAFHTFNLTNQAVFTEYDQQAGWGTWFFSTSDDTGLTYQIAQDTVVRPQFVDNQTLLDTVDTDYRAINDDWPTFGFAKDLGSVGSTAASVLFTIGISQEEIINFAETSSSGNSMGALWTTEYSSGEEAMAAFYNDYATAVADSAAVDTQVSDDSESAAGSNLTIATSLAVRQVFGSLAPGIGSLQTYLFMKEISSDGDTNTADVIYPAMPFLLYFNETLVKLLLDPLYVNQESGLYPNTYAEHDLGVWPNALGYPDGNDEEMPLEECGNMLILTLAYAQRAGDTAYLSEHFPKIEQWAGYLVDEALIPANQISTDDFAGSLANQTNLALKGIIALKGVGEMGKLIGNTSAESYYGGIADDYLPQWVSYALDNTTDLPHTMLNYNNYSSWSNLYNLYADKLLGLDFVYDYIYTDQSNFYPTVIDAYGLPLDSRHDWVKSDWMMFSAAIAEESTQSLLIDLLVYWIDNTIQTTPFSDLYDGETSGYPPAEFIARPVVGGDFALLALNA</sequence>
<dbReference type="AlphaFoldDB" id="A0A2T3AHZ4"/>
<name>A0A2T3AHZ4_9PEZI</name>